<dbReference type="Gene3D" id="1.10.8.50">
    <property type="match status" value="1"/>
</dbReference>
<dbReference type="OrthoDB" id="525520at2759"/>
<proteinExistence type="inferred from homology"/>
<accession>A0A0D9NZE8</accession>
<gene>
    <name evidence="4" type="ORF">H634G_06922</name>
</gene>
<dbReference type="PROSITE" id="PS00646">
    <property type="entry name" value="RIBOSOMAL_S13_1"/>
    <property type="match status" value="1"/>
</dbReference>
<dbReference type="GO" id="GO:0015935">
    <property type="term" value="C:small ribosomal subunit"/>
    <property type="evidence" value="ECO:0007669"/>
    <property type="project" value="TreeGrafter"/>
</dbReference>
<name>A0A0D9NZE8_METAN</name>
<keyword evidence="3" id="KW-0687">Ribonucleoprotein</keyword>
<keyword evidence="5" id="KW-1185">Reference proteome</keyword>
<evidence type="ECO:0000256" key="2">
    <source>
        <dbReference type="ARBA" id="ARBA00022980"/>
    </source>
</evidence>
<dbReference type="Gene3D" id="4.10.910.10">
    <property type="entry name" value="30s ribosomal protein s13, domain 2"/>
    <property type="match status" value="1"/>
</dbReference>
<organism evidence="4 5">
    <name type="scientific">Metarhizium anisopliae BRIP 53293</name>
    <dbReference type="NCBI Taxonomy" id="1291518"/>
    <lineage>
        <taxon>Eukaryota</taxon>
        <taxon>Fungi</taxon>
        <taxon>Dikarya</taxon>
        <taxon>Ascomycota</taxon>
        <taxon>Pezizomycotina</taxon>
        <taxon>Sordariomycetes</taxon>
        <taxon>Hypocreomycetidae</taxon>
        <taxon>Hypocreales</taxon>
        <taxon>Clavicipitaceae</taxon>
        <taxon>Metarhizium</taxon>
    </lineage>
</organism>
<dbReference type="GO" id="GO:0003723">
    <property type="term" value="F:RNA binding"/>
    <property type="evidence" value="ECO:0007669"/>
    <property type="project" value="InterPro"/>
</dbReference>
<dbReference type="STRING" id="1291518.A0A0D9NZE8"/>
<dbReference type="SUPFAM" id="SSF46946">
    <property type="entry name" value="S13-like H2TH domain"/>
    <property type="match status" value="1"/>
</dbReference>
<dbReference type="GO" id="GO:0005739">
    <property type="term" value="C:mitochondrion"/>
    <property type="evidence" value="ECO:0007669"/>
    <property type="project" value="TreeGrafter"/>
</dbReference>
<protein>
    <submittedName>
        <fullName evidence="4">Uncharacterized protein</fullName>
    </submittedName>
</protein>
<evidence type="ECO:0000313" key="4">
    <source>
        <dbReference type="EMBL" id="KJK77955.1"/>
    </source>
</evidence>
<dbReference type="PROSITE" id="PS50159">
    <property type="entry name" value="RIBOSOMAL_S13_2"/>
    <property type="match status" value="1"/>
</dbReference>
<keyword evidence="2" id="KW-0689">Ribosomal protein</keyword>
<comment type="similarity">
    <text evidence="1">Belongs to the universal ribosomal protein uS13 family.</text>
</comment>
<dbReference type="InterPro" id="IPR001892">
    <property type="entry name" value="Ribosomal_uS13"/>
</dbReference>
<dbReference type="InterPro" id="IPR010979">
    <property type="entry name" value="Ribosomal_uS13-like_H2TH"/>
</dbReference>
<dbReference type="GO" id="GO:0003735">
    <property type="term" value="F:structural constituent of ribosome"/>
    <property type="evidence" value="ECO:0007669"/>
    <property type="project" value="InterPro"/>
</dbReference>
<evidence type="ECO:0000313" key="5">
    <source>
        <dbReference type="Proteomes" id="UP000054544"/>
    </source>
</evidence>
<evidence type="ECO:0000256" key="3">
    <source>
        <dbReference type="ARBA" id="ARBA00023274"/>
    </source>
</evidence>
<dbReference type="Pfam" id="PF00416">
    <property type="entry name" value="Ribosomal_S13"/>
    <property type="match status" value="1"/>
</dbReference>
<dbReference type="Proteomes" id="UP000054544">
    <property type="component" value="Unassembled WGS sequence"/>
</dbReference>
<reference evidence="5" key="1">
    <citation type="journal article" date="2014" name="BMC Genomics">
        <title>The genome sequence of the biocontrol fungus Metarhizium anisopliae and comparative genomics of Metarhizium species.</title>
        <authorList>
            <person name="Pattemore J.A."/>
            <person name="Hane J.K."/>
            <person name="Williams A.H."/>
            <person name="Wilson B.A."/>
            <person name="Stodart B.J."/>
            <person name="Ash G.J."/>
        </authorList>
    </citation>
    <scope>NUCLEOTIDE SEQUENCE [LARGE SCALE GENOMIC DNA]</scope>
    <source>
        <strain evidence="5">BRIP 53293</strain>
    </source>
</reference>
<dbReference type="PANTHER" id="PTHR10871">
    <property type="entry name" value="30S RIBOSOMAL PROTEIN S13/40S RIBOSOMAL PROTEIN S18"/>
    <property type="match status" value="1"/>
</dbReference>
<dbReference type="InterPro" id="IPR018269">
    <property type="entry name" value="Ribosomal_uS13_CS"/>
</dbReference>
<sequence length="180" mass="20079">MSMTSHRNGGRATLDVGLTAPSPELHTSYFLCPNLPRIVVGHQDNALASHFCRQFYSITVKMVFILGVNFNDGKLVKKALESFYALGSTTSSRIMAKYSIHKLAKVGSLSPRTVTSLTAELSQMTIETDARRIVQDNIRRLKDIGSYRGRRHAMGLPVRGQRTRTQTATANKLNRVDRRS</sequence>
<dbReference type="PANTHER" id="PTHR10871:SF1">
    <property type="entry name" value="SMALL RIBOSOMAL SUBUNIT PROTEIN US13M"/>
    <property type="match status" value="1"/>
</dbReference>
<dbReference type="InterPro" id="IPR027437">
    <property type="entry name" value="Rbsml_uS13_C"/>
</dbReference>
<dbReference type="EMBL" id="KE384737">
    <property type="protein sequence ID" value="KJK77955.1"/>
    <property type="molecule type" value="Genomic_DNA"/>
</dbReference>
<dbReference type="GO" id="GO:0006412">
    <property type="term" value="P:translation"/>
    <property type="evidence" value="ECO:0007669"/>
    <property type="project" value="InterPro"/>
</dbReference>
<dbReference type="AlphaFoldDB" id="A0A0D9NZE8"/>
<evidence type="ECO:0000256" key="1">
    <source>
        <dbReference type="ARBA" id="ARBA00008080"/>
    </source>
</evidence>